<evidence type="ECO:0000259" key="10">
    <source>
        <dbReference type="PROSITE" id="PS51278"/>
    </source>
</evidence>
<dbReference type="PROSITE" id="PS51278">
    <property type="entry name" value="GATASE_TYPE_2"/>
    <property type="match status" value="1"/>
</dbReference>
<gene>
    <name evidence="11" type="ORF">H261_14005</name>
</gene>
<evidence type="ECO:0000313" key="11">
    <source>
        <dbReference type="EMBL" id="EME69335.1"/>
    </source>
</evidence>
<dbReference type="InterPro" id="IPR017932">
    <property type="entry name" value="GATase_2_dom"/>
</dbReference>
<evidence type="ECO:0000256" key="7">
    <source>
        <dbReference type="ARBA" id="ARBA00048741"/>
    </source>
</evidence>
<evidence type="ECO:0000256" key="5">
    <source>
        <dbReference type="ARBA" id="ARBA00022840"/>
    </source>
</evidence>
<dbReference type="Gene3D" id="3.40.50.620">
    <property type="entry name" value="HUPs"/>
    <property type="match status" value="1"/>
</dbReference>
<dbReference type="Pfam" id="PF00733">
    <property type="entry name" value="Asn_synthase"/>
    <property type="match status" value="1"/>
</dbReference>
<evidence type="ECO:0000256" key="6">
    <source>
        <dbReference type="ARBA" id="ARBA00022962"/>
    </source>
</evidence>
<feature type="binding site" evidence="9">
    <location>
        <position position="104"/>
    </location>
    <ligand>
        <name>L-glutamine</name>
        <dbReference type="ChEBI" id="CHEBI:58359"/>
    </ligand>
</feature>
<dbReference type="CDD" id="cd01991">
    <property type="entry name" value="Asn_synthase_B_C"/>
    <property type="match status" value="1"/>
</dbReference>
<dbReference type="EC" id="6.3.5.4" evidence="3"/>
<dbReference type="CDD" id="cd00712">
    <property type="entry name" value="AsnB"/>
    <property type="match status" value="1"/>
</dbReference>
<dbReference type="Proteomes" id="UP000011744">
    <property type="component" value="Unassembled WGS sequence"/>
</dbReference>
<evidence type="ECO:0000313" key="12">
    <source>
        <dbReference type="Proteomes" id="UP000011744"/>
    </source>
</evidence>
<proteinExistence type="inferred from homology"/>
<dbReference type="Gene3D" id="3.60.20.10">
    <property type="entry name" value="Glutamine Phosphoribosylpyrophosphate, subunit 1, domain 1"/>
    <property type="match status" value="1"/>
</dbReference>
<organism evidence="11 12">
    <name type="scientific">Paramagnetospirillum caucaseum</name>
    <dbReference type="NCBI Taxonomy" id="1244869"/>
    <lineage>
        <taxon>Bacteria</taxon>
        <taxon>Pseudomonadati</taxon>
        <taxon>Pseudomonadota</taxon>
        <taxon>Alphaproteobacteria</taxon>
        <taxon>Rhodospirillales</taxon>
        <taxon>Magnetospirillaceae</taxon>
        <taxon>Paramagnetospirillum</taxon>
    </lineage>
</organism>
<keyword evidence="4 9" id="KW-0547">Nucleotide-binding</keyword>
<dbReference type="InterPro" id="IPR014729">
    <property type="entry name" value="Rossmann-like_a/b/a_fold"/>
</dbReference>
<keyword evidence="6 8" id="KW-0315">Glutamine amidotransferase</keyword>
<dbReference type="InterPro" id="IPR029055">
    <property type="entry name" value="Ntn_hydrolases_N"/>
</dbReference>
<comment type="similarity">
    <text evidence="2">Belongs to the asparagine synthetase family.</text>
</comment>
<dbReference type="PIRSF" id="PIRSF001589">
    <property type="entry name" value="Asn_synthetase_glu-h"/>
    <property type="match status" value="1"/>
</dbReference>
<protein>
    <recommendedName>
        <fullName evidence="3">asparagine synthase (glutamine-hydrolyzing)</fullName>
        <ecNumber evidence="3">6.3.5.4</ecNumber>
    </recommendedName>
</protein>
<dbReference type="GO" id="GO:0005524">
    <property type="term" value="F:ATP binding"/>
    <property type="evidence" value="ECO:0007669"/>
    <property type="project" value="UniProtKB-KW"/>
</dbReference>
<keyword evidence="8" id="KW-0061">Asparagine biosynthesis</keyword>
<keyword evidence="12" id="KW-1185">Reference proteome</keyword>
<dbReference type="GO" id="GO:0005829">
    <property type="term" value="C:cytosol"/>
    <property type="evidence" value="ECO:0007669"/>
    <property type="project" value="TreeGrafter"/>
</dbReference>
<dbReference type="EMBL" id="AONQ01000037">
    <property type="protein sequence ID" value="EME69335.1"/>
    <property type="molecule type" value="Genomic_DNA"/>
</dbReference>
<dbReference type="SUPFAM" id="SSF52402">
    <property type="entry name" value="Adenine nucleotide alpha hydrolases-like"/>
    <property type="match status" value="1"/>
</dbReference>
<feature type="active site" description="For GATase activity" evidence="8">
    <location>
        <position position="2"/>
    </location>
</feature>
<dbReference type="PATRIC" id="fig|1244869.3.peg.2822"/>
<evidence type="ECO:0000256" key="8">
    <source>
        <dbReference type="PIRSR" id="PIRSR001589-1"/>
    </source>
</evidence>
<dbReference type="OrthoDB" id="9763290at2"/>
<dbReference type="InterPro" id="IPR001962">
    <property type="entry name" value="Asn_synthase"/>
</dbReference>
<dbReference type="AlphaFoldDB" id="M2Z4P7"/>
<dbReference type="NCBIfam" id="TIGR01536">
    <property type="entry name" value="asn_synth_AEB"/>
    <property type="match status" value="1"/>
</dbReference>
<dbReference type="InterPro" id="IPR033738">
    <property type="entry name" value="AsnB_N"/>
</dbReference>
<dbReference type="PANTHER" id="PTHR43284:SF1">
    <property type="entry name" value="ASPARAGINE SYNTHETASE"/>
    <property type="match status" value="1"/>
</dbReference>
<dbReference type="GO" id="GO:0006529">
    <property type="term" value="P:asparagine biosynthetic process"/>
    <property type="evidence" value="ECO:0007669"/>
    <property type="project" value="UniProtKB-KW"/>
</dbReference>
<dbReference type="eggNOG" id="COG0367">
    <property type="taxonomic scope" value="Bacteria"/>
</dbReference>
<dbReference type="InterPro" id="IPR051786">
    <property type="entry name" value="ASN_synthetase/amidase"/>
</dbReference>
<dbReference type="PANTHER" id="PTHR43284">
    <property type="entry name" value="ASPARAGINE SYNTHETASE (GLUTAMINE-HYDROLYZING)"/>
    <property type="match status" value="1"/>
</dbReference>
<dbReference type="Pfam" id="PF13537">
    <property type="entry name" value="GATase_7"/>
    <property type="match status" value="1"/>
</dbReference>
<comment type="pathway">
    <text evidence="1">Amino-acid biosynthesis; L-asparagine biosynthesis; L-asparagine from L-aspartate (L-Gln route): step 1/1.</text>
</comment>
<accession>M2Z4P7</accession>
<keyword evidence="8" id="KW-0028">Amino-acid biosynthesis</keyword>
<keyword evidence="5 9" id="KW-0067">ATP-binding</keyword>
<comment type="catalytic activity">
    <reaction evidence="7">
        <text>L-aspartate + L-glutamine + ATP + H2O = L-asparagine + L-glutamate + AMP + diphosphate + H(+)</text>
        <dbReference type="Rhea" id="RHEA:12228"/>
        <dbReference type="ChEBI" id="CHEBI:15377"/>
        <dbReference type="ChEBI" id="CHEBI:15378"/>
        <dbReference type="ChEBI" id="CHEBI:29985"/>
        <dbReference type="ChEBI" id="CHEBI:29991"/>
        <dbReference type="ChEBI" id="CHEBI:30616"/>
        <dbReference type="ChEBI" id="CHEBI:33019"/>
        <dbReference type="ChEBI" id="CHEBI:58048"/>
        <dbReference type="ChEBI" id="CHEBI:58359"/>
        <dbReference type="ChEBI" id="CHEBI:456215"/>
        <dbReference type="EC" id="6.3.5.4"/>
    </reaction>
</comment>
<reference evidence="11 12" key="1">
    <citation type="journal article" date="2014" name="Genome Announc.">
        <title>Draft Genome Sequence of Magnetospirillum sp. Strain SO-1, a Freshwater Magnetotactic Bacterium Isolated from the Ol'khovka River, Russia.</title>
        <authorList>
            <person name="Grouzdev D.S."/>
            <person name="Dziuba M.V."/>
            <person name="Sukhacheva M.S."/>
            <person name="Mardanov A.V."/>
            <person name="Beletskiy A.V."/>
            <person name="Kuznetsov B.B."/>
            <person name="Skryabin K.G."/>
        </authorList>
    </citation>
    <scope>NUCLEOTIDE SEQUENCE [LARGE SCALE GENOMIC DNA]</scope>
    <source>
        <strain evidence="11 12">SO-1</strain>
    </source>
</reference>
<sequence>MCGIAAILAGSSASVPVDGGELLRMRERMIARGPDGAGLWLSPHGLVGLAHRRLAILDLSEAGAQPMASECGRFRLVFNGEIYNHRELRAGLEAEGARFRSHSDTEVILALYARRGRAMLDSLRGMFAIALWDEEKQGLLLARDHFGIKPLYVADDGRTLRAASQVKALLAGGGIGTAPDPAGHAGFFLWGHVPEPHTLYRAIRPLPAGSWLWAGADGRRDEGRFFDFRRELADARAGQGDLRAALAESVRLHLEADVPVGVFLSAGLDSTTLAALAREAAPLAPRTVTLGFAEFEGSARDEVPLAELVAAHYGTDHQTHRVTGAEFAACRDRILEDMDQPSVDGVNTWFVARAAARAGLKVALSGLGGDELFAGYNDFTAIPKLVRTFRPFQALPGLGRLLRQAARPWIGRVTSPKAAGLAEYGGQWAGAYLLRRGLVMPWELDKVLDPDMARAGLDALAPLTALGAASDGIGSDRLKITALETAFYMRNQLLRDSDWAGMAHSLEIRTPLVDIGLFRAVLPLIMGADPPGKRQMACSARPPLPAPVMERAKTGFFVPVAQWLGEKDLRGWAGRVYRAFGQP</sequence>
<dbReference type="STRING" id="1244869.H261_14005"/>
<evidence type="ECO:0000256" key="4">
    <source>
        <dbReference type="ARBA" id="ARBA00022741"/>
    </source>
</evidence>
<evidence type="ECO:0000256" key="3">
    <source>
        <dbReference type="ARBA" id="ARBA00012737"/>
    </source>
</evidence>
<dbReference type="SUPFAM" id="SSF56235">
    <property type="entry name" value="N-terminal nucleophile aminohydrolases (Ntn hydrolases)"/>
    <property type="match status" value="1"/>
</dbReference>
<evidence type="ECO:0000256" key="1">
    <source>
        <dbReference type="ARBA" id="ARBA00005187"/>
    </source>
</evidence>
<evidence type="ECO:0000256" key="9">
    <source>
        <dbReference type="PIRSR" id="PIRSR001589-2"/>
    </source>
</evidence>
<feature type="binding site" evidence="9">
    <location>
        <begin position="365"/>
        <end position="366"/>
    </location>
    <ligand>
        <name>ATP</name>
        <dbReference type="ChEBI" id="CHEBI:30616"/>
    </ligand>
</feature>
<comment type="caution">
    <text evidence="11">The sequence shown here is derived from an EMBL/GenBank/DDBJ whole genome shotgun (WGS) entry which is preliminary data.</text>
</comment>
<name>M2Z4P7_9PROT</name>
<evidence type="ECO:0000256" key="2">
    <source>
        <dbReference type="ARBA" id="ARBA00005752"/>
    </source>
</evidence>
<dbReference type="GO" id="GO:0004066">
    <property type="term" value="F:asparagine synthase (glutamine-hydrolyzing) activity"/>
    <property type="evidence" value="ECO:0007669"/>
    <property type="project" value="UniProtKB-EC"/>
</dbReference>
<feature type="domain" description="Glutamine amidotransferase type-2" evidence="10">
    <location>
        <begin position="2"/>
        <end position="217"/>
    </location>
</feature>
<dbReference type="InterPro" id="IPR006426">
    <property type="entry name" value="Asn_synth_AEB"/>
</dbReference>
<dbReference type="RefSeq" id="WP_008618626.1">
    <property type="nucleotide sequence ID" value="NZ_AONQ01000037.1"/>
</dbReference>